<protein>
    <recommendedName>
        <fullName evidence="2">histidine kinase</fullName>
        <ecNumber evidence="2">2.7.13.3</ecNumber>
    </recommendedName>
</protein>
<dbReference type="CDD" id="cd00075">
    <property type="entry name" value="HATPase"/>
    <property type="match status" value="1"/>
</dbReference>
<feature type="domain" description="Histidine kinase" evidence="5">
    <location>
        <begin position="221"/>
        <end position="440"/>
    </location>
</feature>
<dbReference type="Gene3D" id="1.10.287.130">
    <property type="match status" value="1"/>
</dbReference>
<evidence type="ECO:0000256" key="2">
    <source>
        <dbReference type="ARBA" id="ARBA00012438"/>
    </source>
</evidence>
<dbReference type="SMART" id="SM00388">
    <property type="entry name" value="HisKA"/>
    <property type="match status" value="1"/>
</dbReference>
<feature type="transmembrane region" description="Helical" evidence="4">
    <location>
        <begin position="16"/>
        <end position="39"/>
    </location>
</feature>
<keyword evidence="7" id="KW-1185">Reference proteome</keyword>
<dbReference type="Gene3D" id="3.30.565.10">
    <property type="entry name" value="Histidine kinase-like ATPase, C-terminal domain"/>
    <property type="match status" value="1"/>
</dbReference>
<evidence type="ECO:0000313" key="7">
    <source>
        <dbReference type="Proteomes" id="UP001253848"/>
    </source>
</evidence>
<feature type="transmembrane region" description="Helical" evidence="4">
    <location>
        <begin position="180"/>
        <end position="205"/>
    </location>
</feature>
<comment type="caution">
    <text evidence="6">The sequence shown here is derived from an EMBL/GenBank/DDBJ whole genome shotgun (WGS) entry which is preliminary data.</text>
</comment>
<dbReference type="InterPro" id="IPR036890">
    <property type="entry name" value="HATPase_C_sf"/>
</dbReference>
<keyword evidence="4" id="KW-0812">Transmembrane</keyword>
<keyword evidence="6" id="KW-0808">Transferase</keyword>
<dbReference type="SMART" id="SM00387">
    <property type="entry name" value="HATPase_c"/>
    <property type="match status" value="1"/>
</dbReference>
<keyword evidence="6" id="KW-0418">Kinase</keyword>
<proteinExistence type="predicted"/>
<sequence>MINRFLNKWIDFVKDHIYIITILIFVSLVGLLLVQYHLIKLEVDIQQHNFNEEIDDVLLDMHHRIEDDELLSNQVIDLIGNKVKPVSKKDSIETALTDEIRHFTDSIMTKRGVGFLDYDFAFYQRYEDTIVFASAKEIKQPDVQEYSIKAGWRIKEMYGEGVFRFGLVFHNKSLYILYQIYSILIITIILIVILLGSFFSTFLVLKKQKQLSELKTDFINNLTHELKTPIFASSIIYKIIKKKYSEFSESELKYNLALLEKENHLLKSKIEKVLELTDLERTNPDVKLVVMDLHETIRQKKEIYKLIIESASGTLSCNLEASDFLILGDSVHIASIIDNLLDNAIKYSENGPKISISTSNSEGEIILKITDKGIGVEEKNLPYIFDKFYRVSHGDLHNIKGFGLGLSYVKMMTEIHGGKINFQSKKNQGSTVTIIFPVYTNNKINIDESSNLIGRR</sequence>
<dbReference type="InterPro" id="IPR036097">
    <property type="entry name" value="HisK_dim/P_sf"/>
</dbReference>
<dbReference type="InterPro" id="IPR004358">
    <property type="entry name" value="Sig_transdc_His_kin-like_C"/>
</dbReference>
<keyword evidence="4" id="KW-0472">Membrane</keyword>
<keyword evidence="3" id="KW-0597">Phosphoprotein</keyword>
<dbReference type="PRINTS" id="PR00344">
    <property type="entry name" value="BCTRLSENSOR"/>
</dbReference>
<evidence type="ECO:0000313" key="6">
    <source>
        <dbReference type="EMBL" id="MDT0686966.1"/>
    </source>
</evidence>
<dbReference type="PANTHER" id="PTHR43547:SF2">
    <property type="entry name" value="HYBRID SIGNAL TRANSDUCTION HISTIDINE KINASE C"/>
    <property type="match status" value="1"/>
</dbReference>
<dbReference type="SUPFAM" id="SSF55874">
    <property type="entry name" value="ATPase domain of HSP90 chaperone/DNA topoisomerase II/histidine kinase"/>
    <property type="match status" value="1"/>
</dbReference>
<evidence type="ECO:0000256" key="4">
    <source>
        <dbReference type="SAM" id="Phobius"/>
    </source>
</evidence>
<evidence type="ECO:0000259" key="5">
    <source>
        <dbReference type="PROSITE" id="PS50109"/>
    </source>
</evidence>
<dbReference type="RefSeq" id="WP_311500271.1">
    <property type="nucleotide sequence ID" value="NZ_JAVRHN010000008.1"/>
</dbReference>
<evidence type="ECO:0000256" key="3">
    <source>
        <dbReference type="ARBA" id="ARBA00022553"/>
    </source>
</evidence>
<name>A0ABU3DTD0_9FLAO</name>
<dbReference type="EMBL" id="JAVRHN010000008">
    <property type="protein sequence ID" value="MDT0686966.1"/>
    <property type="molecule type" value="Genomic_DNA"/>
</dbReference>
<dbReference type="SUPFAM" id="SSF47384">
    <property type="entry name" value="Homodimeric domain of signal transducing histidine kinase"/>
    <property type="match status" value="1"/>
</dbReference>
<dbReference type="PROSITE" id="PS50109">
    <property type="entry name" value="HIS_KIN"/>
    <property type="match status" value="1"/>
</dbReference>
<dbReference type="InterPro" id="IPR003594">
    <property type="entry name" value="HATPase_dom"/>
</dbReference>
<evidence type="ECO:0000256" key="1">
    <source>
        <dbReference type="ARBA" id="ARBA00000085"/>
    </source>
</evidence>
<keyword evidence="4" id="KW-1133">Transmembrane helix</keyword>
<dbReference type="InterPro" id="IPR003661">
    <property type="entry name" value="HisK_dim/P_dom"/>
</dbReference>
<organism evidence="6 7">
    <name type="scientific">Autumnicola psychrophila</name>
    <dbReference type="NCBI Taxonomy" id="3075592"/>
    <lineage>
        <taxon>Bacteria</taxon>
        <taxon>Pseudomonadati</taxon>
        <taxon>Bacteroidota</taxon>
        <taxon>Flavobacteriia</taxon>
        <taxon>Flavobacteriales</taxon>
        <taxon>Flavobacteriaceae</taxon>
        <taxon>Autumnicola</taxon>
    </lineage>
</organism>
<dbReference type="EC" id="2.7.13.3" evidence="2"/>
<comment type="catalytic activity">
    <reaction evidence="1">
        <text>ATP + protein L-histidine = ADP + protein N-phospho-L-histidine.</text>
        <dbReference type="EC" id="2.7.13.3"/>
    </reaction>
</comment>
<dbReference type="Pfam" id="PF02518">
    <property type="entry name" value="HATPase_c"/>
    <property type="match status" value="1"/>
</dbReference>
<dbReference type="Proteomes" id="UP001253848">
    <property type="component" value="Unassembled WGS sequence"/>
</dbReference>
<gene>
    <name evidence="6" type="ORF">RM541_11370</name>
</gene>
<dbReference type="PANTHER" id="PTHR43547">
    <property type="entry name" value="TWO-COMPONENT HISTIDINE KINASE"/>
    <property type="match status" value="1"/>
</dbReference>
<accession>A0ABU3DTD0</accession>
<dbReference type="GO" id="GO:0016301">
    <property type="term" value="F:kinase activity"/>
    <property type="evidence" value="ECO:0007669"/>
    <property type="project" value="UniProtKB-KW"/>
</dbReference>
<dbReference type="InterPro" id="IPR005467">
    <property type="entry name" value="His_kinase_dom"/>
</dbReference>
<reference evidence="6 7" key="1">
    <citation type="submission" date="2023-09" db="EMBL/GenBank/DDBJ databases">
        <authorList>
            <person name="Rey-Velasco X."/>
        </authorList>
    </citation>
    <scope>NUCLEOTIDE SEQUENCE [LARGE SCALE GENOMIC DNA]</scope>
    <source>
        <strain evidence="6 7">F225</strain>
    </source>
</reference>